<evidence type="ECO:0000256" key="1">
    <source>
        <dbReference type="SAM" id="MobiDB-lite"/>
    </source>
</evidence>
<proteinExistence type="predicted"/>
<dbReference type="PANTHER" id="PTHR35393:SF1">
    <property type="entry name" value="SNOAL-LIKE DOMAIN-CONTAINING PROTEIN"/>
    <property type="match status" value="1"/>
</dbReference>
<sequence length="211" mass="24241">MEDPEREITSVLLQLTSSSTADAQKAAMDKYFCSDVGFRHPLCYVPPVEGSREMLLGIYQWYKVMSPTIDAYVQSVVYDRERNILLLDVFQTFHIRLSPLRPSQSRLLVRITLKEIDELYYIAFQEDFYHPDDFMRLLVPPLAPLIRAFLTTASFASALYAKGAQILGFWRVTAQDKSSENRMNGGVGGESDTEHDDHYHRRSLYDGNKTD</sequence>
<dbReference type="Pfam" id="PF24840">
    <property type="entry name" value="NTF2_SigF"/>
    <property type="match status" value="1"/>
</dbReference>
<feature type="region of interest" description="Disordered" evidence="1">
    <location>
        <begin position="179"/>
        <end position="211"/>
    </location>
</feature>
<dbReference type="EMBL" id="JBANRG010000090">
    <property type="protein sequence ID" value="KAK7436897.1"/>
    <property type="molecule type" value="Genomic_DNA"/>
</dbReference>
<protein>
    <recommendedName>
        <fullName evidence="2">SigF-like NTF2-like domain-containing protein</fullName>
    </recommendedName>
</protein>
<keyword evidence="4" id="KW-1185">Reference proteome</keyword>
<dbReference type="PANTHER" id="PTHR35393">
    <property type="entry name" value="CHROMOSOME 1, WHOLE GENOME SHOTGUN SEQUENCE"/>
    <property type="match status" value="1"/>
</dbReference>
<reference evidence="3 4" key="1">
    <citation type="submission" date="2024-01" db="EMBL/GenBank/DDBJ databases">
        <title>A draft genome for the cacao thread blight pathogen Marasmiellus scandens.</title>
        <authorList>
            <person name="Baruah I.K."/>
            <person name="Leung J."/>
            <person name="Bukari Y."/>
            <person name="Amoako-Attah I."/>
            <person name="Meinhardt L.W."/>
            <person name="Bailey B.A."/>
            <person name="Cohen S.P."/>
        </authorList>
    </citation>
    <scope>NUCLEOTIDE SEQUENCE [LARGE SCALE GENOMIC DNA]</scope>
    <source>
        <strain evidence="3 4">GH-19</strain>
    </source>
</reference>
<dbReference type="Proteomes" id="UP001498398">
    <property type="component" value="Unassembled WGS sequence"/>
</dbReference>
<feature type="domain" description="SigF-like NTF2-like" evidence="2">
    <location>
        <begin position="1"/>
        <end position="169"/>
    </location>
</feature>
<evidence type="ECO:0000313" key="4">
    <source>
        <dbReference type="Proteomes" id="UP001498398"/>
    </source>
</evidence>
<organism evidence="3 4">
    <name type="scientific">Marasmiellus scandens</name>
    <dbReference type="NCBI Taxonomy" id="2682957"/>
    <lineage>
        <taxon>Eukaryota</taxon>
        <taxon>Fungi</taxon>
        <taxon>Dikarya</taxon>
        <taxon>Basidiomycota</taxon>
        <taxon>Agaricomycotina</taxon>
        <taxon>Agaricomycetes</taxon>
        <taxon>Agaricomycetidae</taxon>
        <taxon>Agaricales</taxon>
        <taxon>Marasmiineae</taxon>
        <taxon>Omphalotaceae</taxon>
        <taxon>Marasmiellus</taxon>
    </lineage>
</organism>
<dbReference type="InterPro" id="IPR057514">
    <property type="entry name" value="NTF2_SigF"/>
</dbReference>
<evidence type="ECO:0000259" key="2">
    <source>
        <dbReference type="Pfam" id="PF24840"/>
    </source>
</evidence>
<evidence type="ECO:0000313" key="3">
    <source>
        <dbReference type="EMBL" id="KAK7436897.1"/>
    </source>
</evidence>
<name>A0ABR1IQW8_9AGAR</name>
<gene>
    <name evidence="3" type="ORF">VKT23_018917</name>
</gene>
<accession>A0ABR1IQW8</accession>
<comment type="caution">
    <text evidence="3">The sequence shown here is derived from an EMBL/GenBank/DDBJ whole genome shotgun (WGS) entry which is preliminary data.</text>
</comment>